<dbReference type="EMBL" id="CP134537">
    <property type="protein sequence ID" value="WNH09873.1"/>
    <property type="molecule type" value="Genomic_DNA"/>
</dbReference>
<name>A0ABY9XVK3_9FLAO</name>
<dbReference type="RefSeq" id="WP_415866239.1">
    <property type="nucleotide sequence ID" value="NZ_CP134537.1"/>
</dbReference>
<protein>
    <submittedName>
        <fullName evidence="1">Uncharacterized protein</fullName>
    </submittedName>
</protein>
<sequence>MAELGQSSDPSKTNYNVAGIPLKEGYIETIEDGDPLAGNSNENIGKIKVYAWKGHDYIHDANTDEAGVGWILAQNWWYLPTTIICNTSICRLCFWTLNLF</sequence>
<proteinExistence type="predicted"/>
<evidence type="ECO:0000313" key="2">
    <source>
        <dbReference type="Proteomes" id="UP001302806"/>
    </source>
</evidence>
<gene>
    <name evidence="1" type="ORF">RHP51_03980</name>
</gene>
<accession>A0ABY9XVK3</accession>
<evidence type="ECO:0000313" key="1">
    <source>
        <dbReference type="EMBL" id="WNH09873.1"/>
    </source>
</evidence>
<reference evidence="1 2" key="1">
    <citation type="submission" date="2023-09" db="EMBL/GenBank/DDBJ databases">
        <title>Thalassobella suaedae gen. nov., sp. nov., a marine bacterium of the family Flavobacteriaceae isolated from a halophyte Suaeda japonica.</title>
        <authorList>
            <person name="Lee S.Y."/>
            <person name="Hwang C.Y."/>
        </authorList>
    </citation>
    <scope>NUCLEOTIDE SEQUENCE [LARGE SCALE GENOMIC DNA]</scope>
    <source>
        <strain evidence="1 2">HL-DH14</strain>
    </source>
</reference>
<dbReference type="Proteomes" id="UP001302806">
    <property type="component" value="Chromosome"/>
</dbReference>
<organism evidence="1 2">
    <name type="scientific">Thalassobellus suaedae</name>
    <dbReference type="NCBI Taxonomy" id="3074124"/>
    <lineage>
        <taxon>Bacteria</taxon>
        <taxon>Pseudomonadati</taxon>
        <taxon>Bacteroidota</taxon>
        <taxon>Flavobacteriia</taxon>
        <taxon>Flavobacteriales</taxon>
        <taxon>Flavobacteriaceae</taxon>
        <taxon>Thalassobellus</taxon>
    </lineage>
</organism>